<reference evidence="14" key="2">
    <citation type="submission" date="2023-10" db="EMBL/GenBank/DDBJ databases">
        <authorList>
            <person name="Khurajog B."/>
        </authorList>
    </citation>
    <scope>NUCLEOTIDE SEQUENCE</scope>
    <source>
        <strain evidence="14">BF9</strain>
    </source>
</reference>
<feature type="transmembrane region" description="Helical" evidence="12">
    <location>
        <begin position="598"/>
        <end position="616"/>
    </location>
</feature>
<evidence type="ECO:0000256" key="11">
    <source>
        <dbReference type="ARBA" id="ARBA00049338"/>
    </source>
</evidence>
<dbReference type="InterPro" id="IPR018303">
    <property type="entry name" value="ATPase_P-typ_P_site"/>
</dbReference>
<dbReference type="InterPro" id="IPR044492">
    <property type="entry name" value="P_typ_ATPase_HD_dom"/>
</dbReference>
<dbReference type="GO" id="GO:0005886">
    <property type="term" value="C:plasma membrane"/>
    <property type="evidence" value="ECO:0007669"/>
    <property type="project" value="UniProtKB-SubCell"/>
</dbReference>
<dbReference type="InterPro" id="IPR023299">
    <property type="entry name" value="ATPase_P-typ_cyto_dom_N"/>
</dbReference>
<dbReference type="EC" id="7.2.2.21" evidence="10"/>
<dbReference type="GO" id="GO:0016887">
    <property type="term" value="F:ATP hydrolysis activity"/>
    <property type="evidence" value="ECO:0007669"/>
    <property type="project" value="InterPro"/>
</dbReference>
<keyword evidence="4 12" id="KW-0812">Transmembrane</keyword>
<dbReference type="InterPro" id="IPR001757">
    <property type="entry name" value="P_typ_ATPase"/>
</dbReference>
<keyword evidence="5 12" id="KW-0479">Metal-binding</keyword>
<keyword evidence="8" id="KW-0406">Ion transport</keyword>
<feature type="transmembrane region" description="Helical" evidence="12">
    <location>
        <begin position="238"/>
        <end position="256"/>
    </location>
</feature>
<dbReference type="InterPro" id="IPR023298">
    <property type="entry name" value="ATPase_P-typ_TM_dom_sf"/>
</dbReference>
<evidence type="ECO:0000256" key="9">
    <source>
        <dbReference type="ARBA" id="ARBA00023136"/>
    </source>
</evidence>
<dbReference type="PANTHER" id="PTHR48085">
    <property type="entry name" value="CADMIUM/ZINC-TRANSPORTING ATPASE HMA2-RELATED"/>
    <property type="match status" value="1"/>
</dbReference>
<dbReference type="EMBL" id="JAWJAV010000003">
    <property type="protein sequence ID" value="MDV2621194.1"/>
    <property type="molecule type" value="Genomic_DNA"/>
</dbReference>
<dbReference type="SFLD" id="SFLDF00027">
    <property type="entry name" value="p-type_atpase"/>
    <property type="match status" value="1"/>
</dbReference>
<dbReference type="PROSITE" id="PS01229">
    <property type="entry name" value="COF_2"/>
    <property type="match status" value="1"/>
</dbReference>
<comment type="subcellular location">
    <subcellularLocation>
        <location evidence="1">Cell membrane</location>
        <topology evidence="1">Multi-pass membrane protein</topology>
    </subcellularLocation>
</comment>
<feature type="transmembrane region" description="Helical" evidence="12">
    <location>
        <begin position="42"/>
        <end position="61"/>
    </location>
</feature>
<dbReference type="InterPro" id="IPR008250">
    <property type="entry name" value="ATPase_P-typ_transduc_dom_A_sf"/>
</dbReference>
<keyword evidence="9 12" id="KW-0472">Membrane</keyword>
<evidence type="ECO:0000256" key="12">
    <source>
        <dbReference type="RuleBase" id="RU362081"/>
    </source>
</evidence>
<dbReference type="Gene3D" id="2.70.150.10">
    <property type="entry name" value="Calcium-transporting ATPase, cytoplasmic transduction domain A"/>
    <property type="match status" value="1"/>
</dbReference>
<dbReference type="InterPro" id="IPR051014">
    <property type="entry name" value="Cation_Transport_ATPase_IB"/>
</dbReference>
<evidence type="ECO:0000256" key="1">
    <source>
        <dbReference type="ARBA" id="ARBA00004651"/>
    </source>
</evidence>
<dbReference type="FunFam" id="2.70.150.10:FF:000002">
    <property type="entry name" value="Copper-transporting ATPase 1, putative"/>
    <property type="match status" value="1"/>
</dbReference>
<evidence type="ECO:0000259" key="13">
    <source>
        <dbReference type="Pfam" id="PF00122"/>
    </source>
</evidence>
<keyword evidence="12" id="KW-0067">ATP-binding</keyword>
<dbReference type="PANTHER" id="PTHR48085:SF5">
    <property type="entry name" value="CADMIUM_ZINC-TRANSPORTING ATPASE HMA4-RELATED"/>
    <property type="match status" value="1"/>
</dbReference>
<dbReference type="Proteomes" id="UP001280897">
    <property type="component" value="Unassembled WGS sequence"/>
</dbReference>
<dbReference type="NCBIfam" id="TIGR01525">
    <property type="entry name" value="ATPase-IB_hvy"/>
    <property type="match status" value="1"/>
</dbReference>
<keyword evidence="3" id="KW-0104">Cadmium</keyword>
<dbReference type="GO" id="GO:0008551">
    <property type="term" value="F:P-type cadmium transporter activity"/>
    <property type="evidence" value="ECO:0007669"/>
    <property type="project" value="UniProtKB-EC"/>
</dbReference>
<dbReference type="PRINTS" id="PR00120">
    <property type="entry name" value="HATPASE"/>
</dbReference>
<dbReference type="SUPFAM" id="SSF81653">
    <property type="entry name" value="Calcium ATPase, transduction domain A"/>
    <property type="match status" value="1"/>
</dbReference>
<dbReference type="GO" id="GO:0046872">
    <property type="term" value="F:metal ion binding"/>
    <property type="evidence" value="ECO:0007669"/>
    <property type="project" value="UniProtKB-KW"/>
</dbReference>
<dbReference type="CDD" id="cd02079">
    <property type="entry name" value="P-type_ATPase_HM"/>
    <property type="match status" value="1"/>
</dbReference>
<keyword evidence="12" id="KW-1003">Cell membrane</keyword>
<dbReference type="InterPro" id="IPR023214">
    <property type="entry name" value="HAD_sf"/>
</dbReference>
<evidence type="ECO:0000256" key="7">
    <source>
        <dbReference type="ARBA" id="ARBA00022989"/>
    </source>
</evidence>
<dbReference type="SUPFAM" id="SSF56784">
    <property type="entry name" value="HAD-like"/>
    <property type="match status" value="1"/>
</dbReference>
<keyword evidence="8" id="KW-0813">Transport</keyword>
<feature type="domain" description="P-type ATPase A" evidence="13">
    <location>
        <begin position="121"/>
        <end position="222"/>
    </location>
</feature>
<dbReference type="Pfam" id="PF00122">
    <property type="entry name" value="E1-E2_ATPase"/>
    <property type="match status" value="1"/>
</dbReference>
<dbReference type="Gene3D" id="3.40.1110.10">
    <property type="entry name" value="Calcium-transporting ATPase, cytoplasmic domain N"/>
    <property type="match status" value="1"/>
</dbReference>
<organism evidence="14 15">
    <name type="scientific">Pediococcus acidilactici</name>
    <dbReference type="NCBI Taxonomy" id="1254"/>
    <lineage>
        <taxon>Bacteria</taxon>
        <taxon>Bacillati</taxon>
        <taxon>Bacillota</taxon>
        <taxon>Bacilli</taxon>
        <taxon>Lactobacillales</taxon>
        <taxon>Lactobacillaceae</taxon>
        <taxon>Pediococcus</taxon>
        <taxon>Pediococcus acidilactici group</taxon>
    </lineage>
</organism>
<evidence type="ECO:0000256" key="10">
    <source>
        <dbReference type="ARBA" id="ARBA00039103"/>
    </source>
</evidence>
<dbReference type="NCBIfam" id="TIGR01494">
    <property type="entry name" value="ATPase_P-type"/>
    <property type="match status" value="1"/>
</dbReference>
<reference evidence="14" key="1">
    <citation type="journal article" date="2023" name="PeerJ">
        <title>Selection and evaluation of lactic acid bacteria from chicken feces in Thailand as potential probiotics.</title>
        <authorList>
            <person name="Khurajog B."/>
            <person name="Disastra Y."/>
            <person name="Lawwyne L.D."/>
            <person name="Sirichokchatchawan W."/>
            <person name="Niyomtham W."/>
            <person name="Yindee J."/>
            <person name="Hampson D.J."/>
            <person name="Prapasarakul N."/>
        </authorList>
    </citation>
    <scope>NUCLEOTIDE SEQUENCE</scope>
    <source>
        <strain evidence="14">BF9</strain>
    </source>
</reference>
<dbReference type="PRINTS" id="PR00119">
    <property type="entry name" value="CATATPASE"/>
</dbReference>
<dbReference type="InterPro" id="IPR036412">
    <property type="entry name" value="HAD-like_sf"/>
</dbReference>
<feature type="transmembrane region" description="Helical" evidence="12">
    <location>
        <begin position="262"/>
        <end position="281"/>
    </location>
</feature>
<dbReference type="GO" id="GO:0005524">
    <property type="term" value="F:ATP binding"/>
    <property type="evidence" value="ECO:0007669"/>
    <property type="project" value="UniProtKB-UniRule"/>
</dbReference>
<evidence type="ECO:0000256" key="5">
    <source>
        <dbReference type="ARBA" id="ARBA00022723"/>
    </source>
</evidence>
<evidence type="ECO:0000313" key="15">
    <source>
        <dbReference type="Proteomes" id="UP001280897"/>
    </source>
</evidence>
<dbReference type="PROSITE" id="PS00154">
    <property type="entry name" value="ATPASE_E1_E2"/>
    <property type="match status" value="1"/>
</dbReference>
<keyword evidence="7 12" id="KW-1133">Transmembrane helix</keyword>
<accession>A0AAW8YI12</accession>
<comment type="caution">
    <text evidence="14">The sequence shown here is derived from an EMBL/GenBank/DDBJ whole genome shotgun (WGS) entry which is preliminary data.</text>
</comment>
<dbReference type="SUPFAM" id="SSF81665">
    <property type="entry name" value="Calcium ATPase, transmembrane domain M"/>
    <property type="match status" value="1"/>
</dbReference>
<proteinExistence type="inferred from homology"/>
<dbReference type="InterPro" id="IPR027256">
    <property type="entry name" value="P-typ_ATPase_IB"/>
</dbReference>
<evidence type="ECO:0000256" key="6">
    <source>
        <dbReference type="ARBA" id="ARBA00022967"/>
    </source>
</evidence>
<dbReference type="RefSeq" id="WP_065124496.1">
    <property type="nucleotide sequence ID" value="NZ_CAKMBA010000002.1"/>
</dbReference>
<evidence type="ECO:0000313" key="14">
    <source>
        <dbReference type="EMBL" id="MDV2621194.1"/>
    </source>
</evidence>
<evidence type="ECO:0000256" key="8">
    <source>
        <dbReference type="ARBA" id="ARBA00023065"/>
    </source>
</evidence>
<evidence type="ECO:0000256" key="3">
    <source>
        <dbReference type="ARBA" id="ARBA00022539"/>
    </source>
</evidence>
<dbReference type="AlphaFoldDB" id="A0AAW8YI12"/>
<protein>
    <recommendedName>
        <fullName evidence="10">Cd(2+)-exporting ATPase</fullName>
        <ecNumber evidence="10">7.2.2.21</ecNumber>
    </recommendedName>
</protein>
<gene>
    <name evidence="14" type="ORF">R0G89_05555</name>
</gene>
<keyword evidence="6" id="KW-1278">Translocase</keyword>
<name>A0AAW8YI12_PEDAC</name>
<dbReference type="Pfam" id="PF00702">
    <property type="entry name" value="Hydrolase"/>
    <property type="match status" value="1"/>
</dbReference>
<dbReference type="Gene3D" id="3.40.50.1000">
    <property type="entry name" value="HAD superfamily/HAD-like"/>
    <property type="match status" value="1"/>
</dbReference>
<comment type="catalytic activity">
    <reaction evidence="11">
        <text>Cd(2+)(in) + ATP + H2O = Cd(2+)(out) + ADP + phosphate + H(+)</text>
        <dbReference type="Rhea" id="RHEA:12132"/>
        <dbReference type="ChEBI" id="CHEBI:15377"/>
        <dbReference type="ChEBI" id="CHEBI:15378"/>
        <dbReference type="ChEBI" id="CHEBI:30616"/>
        <dbReference type="ChEBI" id="CHEBI:43474"/>
        <dbReference type="ChEBI" id="CHEBI:48775"/>
        <dbReference type="ChEBI" id="CHEBI:456216"/>
        <dbReference type="EC" id="7.2.2.21"/>
    </reaction>
</comment>
<feature type="transmembrane region" description="Helical" evidence="12">
    <location>
        <begin position="573"/>
        <end position="592"/>
    </location>
</feature>
<evidence type="ECO:0000256" key="2">
    <source>
        <dbReference type="ARBA" id="ARBA00006024"/>
    </source>
</evidence>
<dbReference type="InterPro" id="IPR059000">
    <property type="entry name" value="ATPase_P-type_domA"/>
</dbReference>
<dbReference type="SFLD" id="SFLDG00002">
    <property type="entry name" value="C1.7:_P-type_atpase_like"/>
    <property type="match status" value="1"/>
</dbReference>
<comment type="similarity">
    <text evidence="2 12">Belongs to the cation transport ATPase (P-type) (TC 3.A.3) family. Type IB subfamily.</text>
</comment>
<sequence>MMMIKMQRWFTRFANPLLGVAALLTATGWLLQHGGGSPEVAGMAYGIATLVAGMPILLKAIAALRARVASIELLVSIAVLGALIIGELEEAAMVTFLFGLGNYLERRTLKQTHRALANLTEMQPTQALLVSEGQTRTVAIDDVEVGDQLLVRIGDQVPVDGRVVTGTAAVNEAAITGEARVVNKTPTDQVYTGTIVENGQMVVEAQKVGEETTFGKIIELVEEAQDNQAPVSRFIDQFARFYTPLVLVLALLTQLVTQDFRLAITILVLACPGALVIGTPVSNVAGIGRGAQSGILIKGGQVIDQLAKVRTILMDKTGTITTGKPTVQSFYQYSQQDWLAVAAQLEKQTNHPLAAAVVEFYEQRTGQPVQNHDIAITTVKGIGVTATWHGHQVKLGSPRILEPSAQKLSNKQTADLQKLRENGQSVILMIVDGALVLAMGLSDQVRPGVASALKRLRQTGVTNQWMVTGDQLNVAQSVAHIVGITQVKAGQLPNEKAQFLKELQASGQPVLFVGDGINDSPAIAQAAVGIAMGSGTDVAIETSDVVLINPDFKNVVFARQIAQTTLRNMMENVGIAVGTVALLMLGVSLGWVNMASGMFFHEVSILVVIFNAMRLLKLKRPAWENFSTKTGGESPSSETI</sequence>
<dbReference type="SFLD" id="SFLDS00003">
    <property type="entry name" value="Haloacid_Dehalogenase"/>
    <property type="match status" value="1"/>
</dbReference>
<keyword evidence="12" id="KW-0547">Nucleotide-binding</keyword>
<evidence type="ECO:0000256" key="4">
    <source>
        <dbReference type="ARBA" id="ARBA00022692"/>
    </source>
</evidence>